<dbReference type="Proteomes" id="UP001300672">
    <property type="component" value="Chromosome"/>
</dbReference>
<dbReference type="SUPFAM" id="SSF46689">
    <property type="entry name" value="Homeodomain-like"/>
    <property type="match status" value="1"/>
</dbReference>
<evidence type="ECO:0000313" key="6">
    <source>
        <dbReference type="EMBL" id="WGZ89682.1"/>
    </source>
</evidence>
<keyword evidence="2 4" id="KW-0238">DNA-binding</keyword>
<proteinExistence type="predicted"/>
<dbReference type="PANTHER" id="PTHR47506">
    <property type="entry name" value="TRANSCRIPTIONAL REGULATORY PROTEIN"/>
    <property type="match status" value="1"/>
</dbReference>
<dbReference type="SUPFAM" id="SSF48498">
    <property type="entry name" value="Tetracyclin repressor-like, C-terminal domain"/>
    <property type="match status" value="1"/>
</dbReference>
<accession>A0AA95H1K6</accession>
<evidence type="ECO:0000256" key="4">
    <source>
        <dbReference type="PROSITE-ProRule" id="PRU00335"/>
    </source>
</evidence>
<protein>
    <submittedName>
        <fullName evidence="6">TetR/AcrR family transcriptional regulator</fullName>
    </submittedName>
</protein>
<gene>
    <name evidence="6" type="ORF">QJT80_09225</name>
</gene>
<dbReference type="PROSITE" id="PS50977">
    <property type="entry name" value="HTH_TETR_2"/>
    <property type="match status" value="1"/>
</dbReference>
<evidence type="ECO:0000256" key="1">
    <source>
        <dbReference type="ARBA" id="ARBA00023015"/>
    </source>
</evidence>
<dbReference type="GO" id="GO:0003677">
    <property type="term" value="F:DNA binding"/>
    <property type="evidence" value="ECO:0007669"/>
    <property type="project" value="UniProtKB-UniRule"/>
</dbReference>
<dbReference type="InterPro" id="IPR009057">
    <property type="entry name" value="Homeodomain-like_sf"/>
</dbReference>
<dbReference type="EMBL" id="CP124755">
    <property type="protein sequence ID" value="WGZ89682.1"/>
    <property type="molecule type" value="Genomic_DNA"/>
</dbReference>
<name>A0AA95H1K6_9GAMM</name>
<evidence type="ECO:0000256" key="2">
    <source>
        <dbReference type="ARBA" id="ARBA00023125"/>
    </source>
</evidence>
<keyword evidence="3" id="KW-0804">Transcription</keyword>
<dbReference type="PANTHER" id="PTHR47506:SF1">
    <property type="entry name" value="HTH-TYPE TRANSCRIPTIONAL REGULATOR YJDC"/>
    <property type="match status" value="1"/>
</dbReference>
<evidence type="ECO:0000259" key="5">
    <source>
        <dbReference type="PROSITE" id="PS50977"/>
    </source>
</evidence>
<dbReference type="KEGG" id="tdu:QJT80_09225"/>
<reference evidence="6" key="2">
    <citation type="submission" date="2023-04" db="EMBL/GenBank/DDBJ databases">
        <authorList>
            <person name="Beletskiy A.V."/>
            <person name="Mardanov A.V."/>
            <person name="Ravin N.V."/>
        </authorList>
    </citation>
    <scope>NUCLEOTIDE SEQUENCE</scope>
    <source>
        <strain evidence="6">GKL-01</strain>
    </source>
</reference>
<dbReference type="Gene3D" id="1.10.357.10">
    <property type="entry name" value="Tetracycline Repressor, domain 2"/>
    <property type="match status" value="1"/>
</dbReference>
<dbReference type="Pfam" id="PF00440">
    <property type="entry name" value="TetR_N"/>
    <property type="match status" value="1"/>
</dbReference>
<feature type="domain" description="HTH tetR-type" evidence="5">
    <location>
        <begin position="4"/>
        <end position="64"/>
    </location>
</feature>
<reference evidence="6" key="1">
    <citation type="journal article" date="2023" name="Int. J. Mol. Sci.">
        <title>Metagenomics Revealed a New Genus 'Candidatus Thiocaldithrix dubininis' gen. nov., sp. nov. and a New Species 'Candidatus Thiothrix putei' sp. nov. in the Family Thiotrichaceae, Some Members of Which Have Traits of Both Na+- and H+-Motive Energetics.</title>
        <authorList>
            <person name="Ravin N.V."/>
            <person name="Muntyan M.S."/>
            <person name="Smolyakov D.D."/>
            <person name="Rudenko T.S."/>
            <person name="Beletsky A.V."/>
            <person name="Mardanov A.V."/>
            <person name="Grabovich M.Y."/>
        </authorList>
    </citation>
    <scope>NUCLEOTIDE SEQUENCE</scope>
    <source>
        <strain evidence="6">GKL-01</strain>
    </source>
</reference>
<sequence length="187" mass="19894">MAATPASDTVLAALVQTFRQHGYEGASLSMLSQASGLGRSSLYHYFPNGKADMAQAALNWVLDGFQQLVLAPLSQTDLAVPQRLERCAQGLAEFYADGTRSCLLNLFSVGQAEILFQAQLQASTQAMLHCFASLAQTVGLAPAVAQQRAEQLVIAIQGALVVSRTLGNNQAFLNVLDSLPQQLLNSA</sequence>
<evidence type="ECO:0000256" key="3">
    <source>
        <dbReference type="ARBA" id="ARBA00023163"/>
    </source>
</evidence>
<dbReference type="InterPro" id="IPR001647">
    <property type="entry name" value="HTH_TetR"/>
</dbReference>
<organism evidence="6">
    <name type="scientific">Candidatus Thiocaldithrix dubininis</name>
    <dbReference type="NCBI Taxonomy" id="3080823"/>
    <lineage>
        <taxon>Bacteria</taxon>
        <taxon>Pseudomonadati</taxon>
        <taxon>Pseudomonadota</taxon>
        <taxon>Gammaproteobacteria</taxon>
        <taxon>Thiotrichales</taxon>
        <taxon>Thiotrichaceae</taxon>
        <taxon>Candidatus Thiocaldithrix</taxon>
    </lineage>
</organism>
<feature type="DNA-binding region" description="H-T-H motif" evidence="4">
    <location>
        <begin position="27"/>
        <end position="46"/>
    </location>
</feature>
<dbReference type="InterPro" id="IPR036271">
    <property type="entry name" value="Tet_transcr_reg_TetR-rel_C_sf"/>
</dbReference>
<keyword evidence="1" id="KW-0805">Transcription regulation</keyword>
<dbReference type="AlphaFoldDB" id="A0AA95H1K6"/>